<name>A0AA87SYK6_9LEPT</name>
<accession>A0AA87SYK6</accession>
<reference evidence="1 2" key="1">
    <citation type="journal article" date="2014" name="Int. J. Syst. Evol. Microbiol.">
        <title>Leptospira mayottensis sp. nov., a pathogenic species of the genus Leptospira isolated from humans.</title>
        <authorList>
            <person name="Bourhy P."/>
            <person name="Collet L."/>
            <person name="Brisse S."/>
            <person name="Picardeau M."/>
        </authorList>
    </citation>
    <scope>NUCLEOTIDE SEQUENCE [LARGE SCALE GENOMIC DNA]</scope>
    <source>
        <strain evidence="1 2">200901122</strain>
    </source>
</reference>
<sequence length="71" mass="8407">MEIVFQCENRSIYIIFSIIFKGFDSGLENLFFGEVQDKNFLILIELFLSTVFFKECKRALGLFFFDQGIFE</sequence>
<evidence type="ECO:0000313" key="1">
    <source>
        <dbReference type="EMBL" id="EKS01371.1"/>
    </source>
</evidence>
<evidence type="ECO:0000313" key="2">
    <source>
        <dbReference type="Proteomes" id="UP000001343"/>
    </source>
</evidence>
<gene>
    <name evidence="1" type="ORF">LEP1GSC125_0551</name>
</gene>
<protein>
    <submittedName>
        <fullName evidence="1">Uncharacterized protein</fullName>
    </submittedName>
</protein>
<dbReference type="Proteomes" id="UP000001343">
    <property type="component" value="Unassembled WGS sequence"/>
</dbReference>
<proteinExistence type="predicted"/>
<dbReference type="AlphaFoldDB" id="A0AA87SYK6"/>
<dbReference type="EMBL" id="AKWM02000021">
    <property type="protein sequence ID" value="EKS01371.1"/>
    <property type="molecule type" value="Genomic_DNA"/>
</dbReference>
<organism evidence="1 2">
    <name type="scientific">Leptospira mayottensis 200901122</name>
    <dbReference type="NCBI Taxonomy" id="1193010"/>
    <lineage>
        <taxon>Bacteria</taxon>
        <taxon>Pseudomonadati</taxon>
        <taxon>Spirochaetota</taxon>
        <taxon>Spirochaetia</taxon>
        <taxon>Leptospirales</taxon>
        <taxon>Leptospiraceae</taxon>
        <taxon>Leptospira</taxon>
    </lineage>
</organism>
<comment type="caution">
    <text evidence="1">The sequence shown here is derived from an EMBL/GenBank/DDBJ whole genome shotgun (WGS) entry which is preliminary data.</text>
</comment>